<protein>
    <submittedName>
        <fullName evidence="1">Uncharacterized protein</fullName>
    </submittedName>
</protein>
<dbReference type="EMBL" id="JAHLJV010000001">
    <property type="protein sequence ID" value="KAK1600708.1"/>
    <property type="molecule type" value="Genomic_DNA"/>
</dbReference>
<name>A0AAD8VD17_9PEZI</name>
<proteinExistence type="predicted"/>
<gene>
    <name evidence="1" type="ORF">LY79DRAFT_29553</name>
</gene>
<evidence type="ECO:0000313" key="2">
    <source>
        <dbReference type="Proteomes" id="UP001230504"/>
    </source>
</evidence>
<dbReference type="AlphaFoldDB" id="A0AAD8VD17"/>
<accession>A0AAD8VD17</accession>
<dbReference type="RefSeq" id="XP_060421204.1">
    <property type="nucleotide sequence ID" value="XM_060552242.1"/>
</dbReference>
<keyword evidence="2" id="KW-1185">Reference proteome</keyword>
<reference evidence="1" key="1">
    <citation type="submission" date="2021-06" db="EMBL/GenBank/DDBJ databases">
        <title>Comparative genomics, transcriptomics and evolutionary studies reveal genomic signatures of adaptation to plant cell wall in hemibiotrophic fungi.</title>
        <authorList>
            <consortium name="DOE Joint Genome Institute"/>
            <person name="Baroncelli R."/>
            <person name="Diaz J.F."/>
            <person name="Benocci T."/>
            <person name="Peng M."/>
            <person name="Battaglia E."/>
            <person name="Haridas S."/>
            <person name="Andreopoulos W."/>
            <person name="Labutti K."/>
            <person name="Pangilinan J."/>
            <person name="Floch G.L."/>
            <person name="Makela M.R."/>
            <person name="Henrissat B."/>
            <person name="Grigoriev I.V."/>
            <person name="Crouch J.A."/>
            <person name="De Vries R.P."/>
            <person name="Sukno S.A."/>
            <person name="Thon M.R."/>
        </authorList>
    </citation>
    <scope>NUCLEOTIDE SEQUENCE</scope>
    <source>
        <strain evidence="1">CBS 125086</strain>
    </source>
</reference>
<dbReference type="GeneID" id="85436482"/>
<comment type="caution">
    <text evidence="1">The sequence shown here is derived from an EMBL/GenBank/DDBJ whole genome shotgun (WGS) entry which is preliminary data.</text>
</comment>
<evidence type="ECO:0000313" key="1">
    <source>
        <dbReference type="EMBL" id="KAK1600708.1"/>
    </source>
</evidence>
<dbReference type="Proteomes" id="UP001230504">
    <property type="component" value="Unassembled WGS sequence"/>
</dbReference>
<organism evidence="1 2">
    <name type="scientific">Colletotrichum navitas</name>
    <dbReference type="NCBI Taxonomy" id="681940"/>
    <lineage>
        <taxon>Eukaryota</taxon>
        <taxon>Fungi</taxon>
        <taxon>Dikarya</taxon>
        <taxon>Ascomycota</taxon>
        <taxon>Pezizomycotina</taxon>
        <taxon>Sordariomycetes</taxon>
        <taxon>Hypocreomycetidae</taxon>
        <taxon>Glomerellales</taxon>
        <taxon>Glomerellaceae</taxon>
        <taxon>Colletotrichum</taxon>
        <taxon>Colletotrichum graminicola species complex</taxon>
    </lineage>
</organism>
<sequence>MQEGVRSFLVVPCLPLLPFPSGNSAQHLGPAVQATVSPGSAVQQCKCQKSVSINHMSSIRQARLLSPLVLSLMLTAASYPPKYGRTRARKGHRGMFRNTMTSSPRAAFAWSFPLSETAACRHMRPLDIY</sequence>